<dbReference type="AlphaFoldDB" id="A0AAD7WPL3"/>
<name>A0AAD7WPL3_9TELE</name>
<proteinExistence type="predicted"/>
<dbReference type="Proteomes" id="UP001221898">
    <property type="component" value="Unassembled WGS sequence"/>
</dbReference>
<organism evidence="2 3">
    <name type="scientific">Aldrovandia affinis</name>
    <dbReference type="NCBI Taxonomy" id="143900"/>
    <lineage>
        <taxon>Eukaryota</taxon>
        <taxon>Metazoa</taxon>
        <taxon>Chordata</taxon>
        <taxon>Craniata</taxon>
        <taxon>Vertebrata</taxon>
        <taxon>Euteleostomi</taxon>
        <taxon>Actinopterygii</taxon>
        <taxon>Neopterygii</taxon>
        <taxon>Teleostei</taxon>
        <taxon>Notacanthiformes</taxon>
        <taxon>Halosauridae</taxon>
        <taxon>Aldrovandia</taxon>
    </lineage>
</organism>
<comment type="caution">
    <text evidence="2">The sequence shown here is derived from an EMBL/GenBank/DDBJ whole genome shotgun (WGS) entry which is preliminary data.</text>
</comment>
<evidence type="ECO:0000256" key="1">
    <source>
        <dbReference type="SAM" id="MobiDB-lite"/>
    </source>
</evidence>
<evidence type="ECO:0000313" key="2">
    <source>
        <dbReference type="EMBL" id="KAJ8404741.1"/>
    </source>
</evidence>
<evidence type="ECO:0000313" key="3">
    <source>
        <dbReference type="Proteomes" id="UP001221898"/>
    </source>
</evidence>
<reference evidence="2" key="1">
    <citation type="journal article" date="2023" name="Science">
        <title>Genome structures resolve the early diversification of teleost fishes.</title>
        <authorList>
            <person name="Parey E."/>
            <person name="Louis A."/>
            <person name="Montfort J."/>
            <person name="Bouchez O."/>
            <person name="Roques C."/>
            <person name="Iampietro C."/>
            <person name="Lluch J."/>
            <person name="Castinel A."/>
            <person name="Donnadieu C."/>
            <person name="Desvignes T."/>
            <person name="Floi Bucao C."/>
            <person name="Jouanno E."/>
            <person name="Wen M."/>
            <person name="Mejri S."/>
            <person name="Dirks R."/>
            <person name="Jansen H."/>
            <person name="Henkel C."/>
            <person name="Chen W.J."/>
            <person name="Zahm M."/>
            <person name="Cabau C."/>
            <person name="Klopp C."/>
            <person name="Thompson A.W."/>
            <person name="Robinson-Rechavi M."/>
            <person name="Braasch I."/>
            <person name="Lecointre G."/>
            <person name="Bobe J."/>
            <person name="Postlethwait J.H."/>
            <person name="Berthelot C."/>
            <person name="Roest Crollius H."/>
            <person name="Guiguen Y."/>
        </authorList>
    </citation>
    <scope>NUCLEOTIDE SEQUENCE</scope>
    <source>
        <strain evidence="2">NC1722</strain>
    </source>
</reference>
<dbReference type="EMBL" id="JAINUG010000052">
    <property type="protein sequence ID" value="KAJ8404741.1"/>
    <property type="molecule type" value="Genomic_DNA"/>
</dbReference>
<gene>
    <name evidence="2" type="ORF">AAFF_G00336040</name>
</gene>
<accession>A0AAD7WPL3</accession>
<protein>
    <submittedName>
        <fullName evidence="2">Uncharacterized protein</fullName>
    </submittedName>
</protein>
<keyword evidence="3" id="KW-1185">Reference proteome</keyword>
<sequence>MRPAHHHNRLSAIACSWGVEPHSPAVPFGSLRWRQISMGHGARVRSAPPRRTPCPFPCFSGRSRQSLRRWPARPHPSSAWALGNEPHLLGAAMSRHEPALSSAPSSRPPTPAVPGLGCSPLQPSPWGDLSHAPCVVSPLSSSLSSASSKASCSVLGCLS</sequence>
<feature type="region of interest" description="Disordered" evidence="1">
    <location>
        <begin position="91"/>
        <end position="119"/>
    </location>
</feature>